<sequence length="53" mass="5849">MFLLPVSRGEGGGSRMRGGPRRAVDFGDNQMTKMMKALVKTKPAVGLWMERVP</sequence>
<keyword evidence="3" id="KW-1185">Reference proteome</keyword>
<dbReference type="EMBL" id="WXFA01000144">
    <property type="protein sequence ID" value="MBM3096418.1"/>
    <property type="molecule type" value="Genomic_DNA"/>
</dbReference>
<feature type="region of interest" description="Disordered" evidence="1">
    <location>
        <begin position="1"/>
        <end position="26"/>
    </location>
</feature>
<gene>
    <name evidence="2" type="ORF">GFB56_38020</name>
</gene>
<accession>A0AAW4FYP2</accession>
<protein>
    <recommendedName>
        <fullName evidence="4">Transposase</fullName>
    </recommendedName>
</protein>
<dbReference type="Proteomes" id="UP000744980">
    <property type="component" value="Unassembled WGS sequence"/>
</dbReference>
<proteinExistence type="predicted"/>
<comment type="caution">
    <text evidence="2">The sequence shown here is derived from an EMBL/GenBank/DDBJ whole genome shotgun (WGS) entry which is preliminary data.</text>
</comment>
<name>A0AAW4FYP2_9HYPH</name>
<dbReference type="AlphaFoldDB" id="A0AAW4FYP2"/>
<evidence type="ECO:0000313" key="2">
    <source>
        <dbReference type="EMBL" id="MBM3096418.1"/>
    </source>
</evidence>
<evidence type="ECO:0000256" key="1">
    <source>
        <dbReference type="SAM" id="MobiDB-lite"/>
    </source>
</evidence>
<evidence type="ECO:0000313" key="3">
    <source>
        <dbReference type="Proteomes" id="UP000744980"/>
    </source>
</evidence>
<feature type="non-terminal residue" evidence="2">
    <location>
        <position position="53"/>
    </location>
</feature>
<evidence type="ECO:0008006" key="4">
    <source>
        <dbReference type="Google" id="ProtNLM"/>
    </source>
</evidence>
<reference evidence="2 3" key="1">
    <citation type="submission" date="2020-01" db="EMBL/GenBank/DDBJ databases">
        <title>Draft genome assembly of Ensifer adhaerens T173.</title>
        <authorList>
            <person name="Craig J.E."/>
            <person name="Stinchcombe J.R."/>
        </authorList>
    </citation>
    <scope>NUCLEOTIDE SEQUENCE [LARGE SCALE GENOMIC DNA]</scope>
    <source>
        <strain evidence="2 3">T173</strain>
    </source>
</reference>
<organism evidence="2 3">
    <name type="scientific">Ensifer canadensis</name>
    <dbReference type="NCBI Taxonomy" id="555315"/>
    <lineage>
        <taxon>Bacteria</taxon>
        <taxon>Pseudomonadati</taxon>
        <taxon>Pseudomonadota</taxon>
        <taxon>Alphaproteobacteria</taxon>
        <taxon>Hyphomicrobiales</taxon>
        <taxon>Rhizobiaceae</taxon>
        <taxon>Sinorhizobium/Ensifer group</taxon>
        <taxon>Ensifer</taxon>
    </lineage>
</organism>